<dbReference type="PANTHER" id="PTHR43190">
    <property type="entry name" value="N-ACETYL-D-GLUCOSAMINE KINASE"/>
    <property type="match status" value="1"/>
</dbReference>
<name>A0A6B3TKQ9_9BACI</name>
<sequence length="325" mass="35471">MFVLGIDGGGTKTIGVLCDHHGRVYSRAVVGPTNPNSLGYDRVETEIQKLLDSIREQTPDCFAKVTSFFAGMSGGDREEDKRRMSGLFQQYLPKGCQVQVDHDAVNALYSGTLGKPGVVHISGTGSITFGIRAQNIRTRVGGWGFLLGDPGSGYSIGHRAVKAIFDEFDGIGEKTILTSFILNHFHLGHVPGLIPIIYDMKKAREILASLSRFVFLAAEQGDHVAKQILYKAGQEMAMSIRALILKLHQDEPNHETIPVVLAGGIFHKADWFVPVIEEILQFDHLQTKLILPELPPVAGSVIAALQQAGVNITDSFIHSFKQEAS</sequence>
<dbReference type="AlphaFoldDB" id="A0A6B3TKQ9"/>
<gene>
    <name evidence="2" type="ORF">G4Z05_01240</name>
</gene>
<evidence type="ECO:0000313" key="3">
    <source>
        <dbReference type="Proteomes" id="UP000481621"/>
    </source>
</evidence>
<dbReference type="CDD" id="cd24007">
    <property type="entry name" value="ASKHA_NBD_eukNAGK-like"/>
    <property type="match status" value="1"/>
</dbReference>
<dbReference type="PANTHER" id="PTHR43190:SF3">
    <property type="entry name" value="N-ACETYL-D-GLUCOSAMINE KINASE"/>
    <property type="match status" value="1"/>
</dbReference>
<protein>
    <recommendedName>
        <fullName evidence="1">ATPase BadF/BadG/BcrA/BcrD type domain-containing protein</fullName>
    </recommendedName>
</protein>
<evidence type="ECO:0000313" key="2">
    <source>
        <dbReference type="EMBL" id="NEX77525.1"/>
    </source>
</evidence>
<dbReference type="Proteomes" id="UP000481621">
    <property type="component" value="Unassembled WGS sequence"/>
</dbReference>
<reference evidence="2" key="1">
    <citation type="submission" date="2020-02" db="EMBL/GenBank/DDBJ databases">
        <title>Bacillus sedimentmangrovi sp. nov., isolated from sediment of the mangrove ecosystem.</title>
        <authorList>
            <person name="Liu G."/>
        </authorList>
    </citation>
    <scope>NUCLEOTIDE SEQUENCE [LARGE SCALE GENOMIC DNA]</scope>
    <source>
        <strain evidence="2">SgZ-7</strain>
    </source>
</reference>
<keyword evidence="3" id="KW-1185">Reference proteome</keyword>
<dbReference type="RefSeq" id="WP_163250107.1">
    <property type="nucleotide sequence ID" value="NZ_JAAIUV010000001.1"/>
</dbReference>
<accession>A0A6B3TKQ9</accession>
<dbReference type="InterPro" id="IPR052519">
    <property type="entry name" value="Euk-type_GlcNAc_Kinase"/>
</dbReference>
<comment type="caution">
    <text evidence="2">The sequence shown here is derived from an EMBL/GenBank/DDBJ whole genome shotgun (WGS) entry which is preliminary data.</text>
</comment>
<dbReference type="InterPro" id="IPR043129">
    <property type="entry name" value="ATPase_NBD"/>
</dbReference>
<dbReference type="SUPFAM" id="SSF53067">
    <property type="entry name" value="Actin-like ATPase domain"/>
    <property type="match status" value="2"/>
</dbReference>
<organism evidence="2 3">
    <name type="scientific">Neobacillus thermocopriae</name>
    <dbReference type="NCBI Taxonomy" id="1215031"/>
    <lineage>
        <taxon>Bacteria</taxon>
        <taxon>Bacillati</taxon>
        <taxon>Bacillota</taxon>
        <taxon>Bacilli</taxon>
        <taxon>Bacillales</taxon>
        <taxon>Bacillaceae</taxon>
        <taxon>Neobacillus</taxon>
    </lineage>
</organism>
<dbReference type="Pfam" id="PF01869">
    <property type="entry name" value="BcrAD_BadFG"/>
    <property type="match status" value="1"/>
</dbReference>
<dbReference type="Gene3D" id="3.30.420.40">
    <property type="match status" value="2"/>
</dbReference>
<proteinExistence type="predicted"/>
<dbReference type="InterPro" id="IPR002731">
    <property type="entry name" value="ATPase_BadF"/>
</dbReference>
<feature type="domain" description="ATPase BadF/BadG/BcrA/BcrD type" evidence="1">
    <location>
        <begin position="4"/>
        <end position="301"/>
    </location>
</feature>
<evidence type="ECO:0000259" key="1">
    <source>
        <dbReference type="Pfam" id="PF01869"/>
    </source>
</evidence>
<dbReference type="EMBL" id="JAAIUV010000001">
    <property type="protein sequence ID" value="NEX77525.1"/>
    <property type="molecule type" value="Genomic_DNA"/>
</dbReference>